<reference evidence="6" key="1">
    <citation type="submission" date="2020-06" db="EMBL/GenBank/DDBJ databases">
        <authorList>
            <consortium name="Plant Systems Biology data submission"/>
        </authorList>
    </citation>
    <scope>NUCLEOTIDE SEQUENCE</scope>
    <source>
        <strain evidence="6">D6</strain>
    </source>
</reference>
<comment type="caution">
    <text evidence="6">The sequence shown here is derived from an EMBL/GenBank/DDBJ whole genome shotgun (WGS) entry which is preliminary data.</text>
</comment>
<dbReference type="EMBL" id="CAICTM010002075">
    <property type="protein sequence ID" value="CAB9527804.1"/>
    <property type="molecule type" value="Genomic_DNA"/>
</dbReference>
<dbReference type="GO" id="GO:0016540">
    <property type="term" value="P:protein autoprocessing"/>
    <property type="evidence" value="ECO:0007669"/>
    <property type="project" value="InterPro"/>
</dbReference>
<sequence>MLTRPKQLLTTFLVLSLLRKVDACSFSLDFASGTTLITAGLENFNVAPGASTTCVVSCASGSGATLYLKYGGYASVLDHDGQGFAATTCGVSTAIASSSEEYTLGWSLNVASAYTGLKLECSCTAAGDGDDRFLGGACFSSSATVQVLDKGSVPMKDVAVGDRVLTGENRYQPIYSFGHKEQATEQQFLQIHTDLGTAPVEMTADHLVFVVKGSGTQEAVRADSVRVGDRLATAAESSSLGHLVTKVSSIQKRGLYMPLTSDGTIVVDGIKTSSYVSIQDQSPTFVSLRAYVGNFSEQRIFHWWLSPLRMLCMGVSSKFCIPDDSRADQDILSWLQIGRKVLLFGDQQSFVVQVFALAAPIAVLFGFFNLVELVFGPALAPTMLAVIGTCMAWFVTRRRTGSRAEKKKKLA</sequence>
<dbReference type="Pfam" id="PF01079">
    <property type="entry name" value="Hint"/>
    <property type="match status" value="1"/>
</dbReference>
<evidence type="ECO:0000313" key="6">
    <source>
        <dbReference type="EMBL" id="CAB9527804.1"/>
    </source>
</evidence>
<keyword evidence="7" id="KW-1185">Reference proteome</keyword>
<dbReference type="GO" id="GO:0007267">
    <property type="term" value="P:cell-cell signaling"/>
    <property type="evidence" value="ECO:0007669"/>
    <property type="project" value="InterPro"/>
</dbReference>
<dbReference type="Proteomes" id="UP001153069">
    <property type="component" value="Unassembled WGS sequence"/>
</dbReference>
<keyword evidence="3" id="KW-0812">Transmembrane</keyword>
<dbReference type="CDD" id="cd00081">
    <property type="entry name" value="Hint"/>
    <property type="match status" value="1"/>
</dbReference>
<accession>A0A9N8EZC4</accession>
<evidence type="ECO:0000256" key="1">
    <source>
        <dbReference type="ARBA" id="ARBA00022473"/>
    </source>
</evidence>
<proteinExistence type="predicted"/>
<evidence type="ECO:0000313" key="7">
    <source>
        <dbReference type="Proteomes" id="UP001153069"/>
    </source>
</evidence>
<keyword evidence="1" id="KW-0217">Developmental protein</keyword>
<dbReference type="PANTHER" id="PTHR11889:SF31">
    <property type="entry name" value="PROTEIN HEDGEHOG"/>
    <property type="match status" value="1"/>
</dbReference>
<feature type="domain" description="Hint" evidence="5">
    <location>
        <begin position="136"/>
        <end position="235"/>
    </location>
</feature>
<feature type="signal peptide" evidence="4">
    <location>
        <begin position="1"/>
        <end position="23"/>
    </location>
</feature>
<feature type="transmembrane region" description="Helical" evidence="3">
    <location>
        <begin position="374"/>
        <end position="396"/>
    </location>
</feature>
<protein>
    <submittedName>
        <fullName evidence="6">Protein hedgehog</fullName>
    </submittedName>
</protein>
<organism evidence="6 7">
    <name type="scientific">Seminavis robusta</name>
    <dbReference type="NCBI Taxonomy" id="568900"/>
    <lineage>
        <taxon>Eukaryota</taxon>
        <taxon>Sar</taxon>
        <taxon>Stramenopiles</taxon>
        <taxon>Ochrophyta</taxon>
        <taxon>Bacillariophyta</taxon>
        <taxon>Bacillariophyceae</taxon>
        <taxon>Bacillariophycidae</taxon>
        <taxon>Naviculales</taxon>
        <taxon>Naviculaceae</taxon>
        <taxon>Seminavis</taxon>
    </lineage>
</organism>
<evidence type="ECO:0000256" key="2">
    <source>
        <dbReference type="ARBA" id="ARBA00022729"/>
    </source>
</evidence>
<dbReference type="PRINTS" id="PR00632">
    <property type="entry name" value="SONICHHOG"/>
</dbReference>
<dbReference type="AlphaFoldDB" id="A0A9N8EZC4"/>
<keyword evidence="2 4" id="KW-0732">Signal</keyword>
<evidence type="ECO:0000256" key="4">
    <source>
        <dbReference type="SAM" id="SignalP"/>
    </source>
</evidence>
<keyword evidence="3" id="KW-0472">Membrane</keyword>
<dbReference type="InterPro" id="IPR001657">
    <property type="entry name" value="Hedgehog"/>
</dbReference>
<dbReference type="SUPFAM" id="SSF51294">
    <property type="entry name" value="Hedgehog/intein (Hint) domain"/>
    <property type="match status" value="1"/>
</dbReference>
<evidence type="ECO:0000259" key="5">
    <source>
        <dbReference type="SMART" id="SM00306"/>
    </source>
</evidence>
<dbReference type="SMART" id="SM00306">
    <property type="entry name" value="HintN"/>
    <property type="match status" value="1"/>
</dbReference>
<dbReference type="InterPro" id="IPR003587">
    <property type="entry name" value="Hint_dom_N"/>
</dbReference>
<dbReference type="InterPro" id="IPR036844">
    <property type="entry name" value="Hint_dom_sf"/>
</dbReference>
<dbReference type="PANTHER" id="PTHR11889">
    <property type="entry name" value="HEDGEHOG"/>
    <property type="match status" value="1"/>
</dbReference>
<evidence type="ECO:0000256" key="3">
    <source>
        <dbReference type="SAM" id="Phobius"/>
    </source>
</evidence>
<feature type="chain" id="PRO_5040186596" evidence="4">
    <location>
        <begin position="24"/>
        <end position="411"/>
    </location>
</feature>
<dbReference type="InterPro" id="IPR050387">
    <property type="entry name" value="Hedgehog_Signaling"/>
</dbReference>
<name>A0A9N8EZC4_9STRA</name>
<gene>
    <name evidence="6" type="ORF">SEMRO_2077_G313600.1</name>
</gene>
<keyword evidence="3" id="KW-1133">Transmembrane helix</keyword>
<dbReference type="OrthoDB" id="5212at2759"/>
<feature type="transmembrane region" description="Helical" evidence="3">
    <location>
        <begin position="349"/>
        <end position="368"/>
    </location>
</feature>
<dbReference type="Gene3D" id="2.170.16.10">
    <property type="entry name" value="Hedgehog/Intein (Hint) domain"/>
    <property type="match status" value="1"/>
</dbReference>
<dbReference type="InterPro" id="IPR001767">
    <property type="entry name" value="Hedgehog_Hint"/>
</dbReference>